<evidence type="ECO:0000256" key="6">
    <source>
        <dbReference type="SAM" id="MobiDB-lite"/>
    </source>
</evidence>
<evidence type="ECO:0000313" key="10">
    <source>
        <dbReference type="Proteomes" id="UP000539313"/>
    </source>
</evidence>
<feature type="region of interest" description="Disordered" evidence="6">
    <location>
        <begin position="141"/>
        <end position="169"/>
    </location>
</feature>
<feature type="transmembrane region" description="Helical" evidence="7">
    <location>
        <begin position="107"/>
        <end position="125"/>
    </location>
</feature>
<dbReference type="Proteomes" id="UP000539313">
    <property type="component" value="Unassembled WGS sequence"/>
</dbReference>
<keyword evidence="4 7" id="KW-1133">Transmembrane helix</keyword>
<keyword evidence="2" id="KW-1003">Cell membrane</keyword>
<feature type="region of interest" description="Disordered" evidence="6">
    <location>
        <begin position="181"/>
        <end position="210"/>
    </location>
</feature>
<organism evidence="9 10">
    <name type="scientific">Thermomonospora cellulosilytica</name>
    <dbReference type="NCBI Taxonomy" id="1411118"/>
    <lineage>
        <taxon>Bacteria</taxon>
        <taxon>Bacillati</taxon>
        <taxon>Actinomycetota</taxon>
        <taxon>Actinomycetes</taxon>
        <taxon>Streptosporangiales</taxon>
        <taxon>Thermomonosporaceae</taxon>
        <taxon>Thermomonospora</taxon>
    </lineage>
</organism>
<evidence type="ECO:0000256" key="5">
    <source>
        <dbReference type="ARBA" id="ARBA00023136"/>
    </source>
</evidence>
<evidence type="ECO:0000256" key="7">
    <source>
        <dbReference type="SAM" id="Phobius"/>
    </source>
</evidence>
<name>A0A7W3MSR3_9ACTN</name>
<keyword evidence="10" id="KW-1185">Reference proteome</keyword>
<dbReference type="InterPro" id="IPR052027">
    <property type="entry name" value="PspC"/>
</dbReference>
<dbReference type="PANTHER" id="PTHR33885:SF3">
    <property type="entry name" value="PHAGE SHOCK PROTEIN C"/>
    <property type="match status" value="1"/>
</dbReference>
<dbReference type="PANTHER" id="PTHR33885">
    <property type="entry name" value="PHAGE SHOCK PROTEIN C"/>
    <property type="match status" value="1"/>
</dbReference>
<evidence type="ECO:0000313" key="9">
    <source>
        <dbReference type="EMBL" id="MBA9001207.1"/>
    </source>
</evidence>
<keyword evidence="5 7" id="KW-0472">Membrane</keyword>
<evidence type="ECO:0000259" key="8">
    <source>
        <dbReference type="Pfam" id="PF04024"/>
    </source>
</evidence>
<comment type="caution">
    <text evidence="9">The sequence shown here is derived from an EMBL/GenBank/DDBJ whole genome shotgun (WGS) entry which is preliminary data.</text>
</comment>
<dbReference type="RefSeq" id="WP_182703617.1">
    <property type="nucleotide sequence ID" value="NZ_JACJII010000001.1"/>
</dbReference>
<evidence type="ECO:0000256" key="3">
    <source>
        <dbReference type="ARBA" id="ARBA00022692"/>
    </source>
</evidence>
<sequence>MTQERYVRLARPGEGRIIAGVCAGLGAHVGVDPVVLRVAFAVLTLAGGQGIVLYVVAALLMPSDQRRTAPIEQMLRRRYDAGGALVILGGLLALLTLVTAIGHGFSGNALAEVTVFALVVLVAHARKVDFAEIARTLPERLQGHPLEPEPPAVDLAKPAPAPGRQEPLPEGMVDLALLGERRRGTPPPESPPAGKPEKPGRPHGCGPKSRLTTVTLLGAAAAAAAMIPVVNAQDPGGAYGANMMLAAALAVVGLGLLVGGWAGRPRGLATTGTLLTLSLLTSTAVAEAPGGTRYGDVQWRPVDATGAGQTYRLAVGSGRLDLTSLPLAPGRRIPVEAVVLAGSLKVIVPDGARVEVNGETLFGDLTVDGRISGGPGAKAVTVLEPVRAVADPPVIELRIRARVADVEVRRG</sequence>
<evidence type="ECO:0000256" key="2">
    <source>
        <dbReference type="ARBA" id="ARBA00022475"/>
    </source>
</evidence>
<dbReference type="InterPro" id="IPR007168">
    <property type="entry name" value="Phageshock_PspC_N"/>
</dbReference>
<feature type="transmembrane region" description="Helical" evidence="7">
    <location>
        <begin position="38"/>
        <end position="60"/>
    </location>
</feature>
<feature type="transmembrane region" description="Helical" evidence="7">
    <location>
        <begin position="211"/>
        <end position="230"/>
    </location>
</feature>
<reference evidence="9 10" key="1">
    <citation type="submission" date="2020-08" db="EMBL/GenBank/DDBJ databases">
        <title>Sequencing the genomes of 1000 actinobacteria strains.</title>
        <authorList>
            <person name="Klenk H.-P."/>
        </authorList>
    </citation>
    <scope>NUCLEOTIDE SEQUENCE [LARGE SCALE GENOMIC DNA]</scope>
    <source>
        <strain evidence="9 10">DSM 45823</strain>
    </source>
</reference>
<dbReference type="AlphaFoldDB" id="A0A7W3MSR3"/>
<evidence type="ECO:0000256" key="4">
    <source>
        <dbReference type="ARBA" id="ARBA00022989"/>
    </source>
</evidence>
<feature type="transmembrane region" description="Helical" evidence="7">
    <location>
        <begin position="236"/>
        <end position="258"/>
    </location>
</feature>
<feature type="transmembrane region" description="Helical" evidence="7">
    <location>
        <begin position="81"/>
        <end position="101"/>
    </location>
</feature>
<proteinExistence type="predicted"/>
<dbReference type="GO" id="GO:0005886">
    <property type="term" value="C:plasma membrane"/>
    <property type="evidence" value="ECO:0007669"/>
    <property type="project" value="UniProtKB-SubCell"/>
</dbReference>
<feature type="domain" description="Phage shock protein PspC N-terminal" evidence="8">
    <location>
        <begin position="8"/>
        <end position="63"/>
    </location>
</feature>
<dbReference type="Pfam" id="PF04024">
    <property type="entry name" value="PspC"/>
    <property type="match status" value="1"/>
</dbReference>
<feature type="compositionally biased region" description="Pro residues" evidence="6">
    <location>
        <begin position="185"/>
        <end position="194"/>
    </location>
</feature>
<accession>A0A7W3MSR3</accession>
<comment type="subcellular location">
    <subcellularLocation>
        <location evidence="1">Cell membrane</location>
        <topology evidence="1">Single-pass membrane protein</topology>
    </subcellularLocation>
</comment>
<keyword evidence="3 7" id="KW-0812">Transmembrane</keyword>
<protein>
    <submittedName>
        <fullName evidence="9">Phage shock protein PspC (Stress-responsive transcriptional regulator)</fullName>
    </submittedName>
</protein>
<gene>
    <name evidence="9" type="ORF">HNR21_000089</name>
</gene>
<dbReference type="EMBL" id="JACJII010000001">
    <property type="protein sequence ID" value="MBA9001207.1"/>
    <property type="molecule type" value="Genomic_DNA"/>
</dbReference>
<evidence type="ECO:0000256" key="1">
    <source>
        <dbReference type="ARBA" id="ARBA00004162"/>
    </source>
</evidence>